<reference evidence="3 4" key="1">
    <citation type="submission" date="2023-05" db="EMBL/GenBank/DDBJ databases">
        <title>Sequencing and Assembly of Streptomyces sp. NP73.</title>
        <authorList>
            <person name="Konwar A.N."/>
            <person name="Saikia K."/>
            <person name="Thakur D."/>
        </authorList>
    </citation>
    <scope>NUCLEOTIDE SEQUENCE [LARGE SCALE GENOMIC DNA]</scope>
    <source>
        <strain evidence="3 4">NP73</strain>
    </source>
</reference>
<evidence type="ECO:0000313" key="3">
    <source>
        <dbReference type="EMBL" id="MDK9498782.1"/>
    </source>
</evidence>
<evidence type="ECO:0008006" key="5">
    <source>
        <dbReference type="Google" id="ProtNLM"/>
    </source>
</evidence>
<keyword evidence="4" id="KW-1185">Reference proteome</keyword>
<dbReference type="RefSeq" id="WP_285344887.1">
    <property type="nucleotide sequence ID" value="NZ_JASITI010000034.1"/>
</dbReference>
<name>A0ABT7GYR9_9ACTN</name>
<feature type="region of interest" description="Disordered" evidence="1">
    <location>
        <begin position="1"/>
        <end position="46"/>
    </location>
</feature>
<feature type="compositionally biased region" description="Pro residues" evidence="1">
    <location>
        <begin position="1"/>
        <end position="45"/>
    </location>
</feature>
<dbReference type="Proteomes" id="UP001223390">
    <property type="component" value="Unassembled WGS sequence"/>
</dbReference>
<feature type="transmembrane region" description="Helical" evidence="2">
    <location>
        <begin position="54"/>
        <end position="72"/>
    </location>
</feature>
<proteinExistence type="predicted"/>
<feature type="transmembrane region" description="Helical" evidence="2">
    <location>
        <begin position="78"/>
        <end position="96"/>
    </location>
</feature>
<keyword evidence="2" id="KW-0472">Membrane</keyword>
<gene>
    <name evidence="3" type="ORF">QEZ40_003987</name>
</gene>
<sequence>MTTPPPSSLPRPEPAPQPAPAPAPTAAPASVQPPPPVPAPAPPDTEPLVSLRTALVLLTAAFVATVVGALTARSTRDAAGGLIAALSAFGAATLALHKLIGR</sequence>
<organism evidence="3 4">
    <name type="scientific">Streptomyces katrae</name>
    <dbReference type="NCBI Taxonomy" id="68223"/>
    <lineage>
        <taxon>Bacteria</taxon>
        <taxon>Bacillati</taxon>
        <taxon>Actinomycetota</taxon>
        <taxon>Actinomycetes</taxon>
        <taxon>Kitasatosporales</taxon>
        <taxon>Streptomycetaceae</taxon>
        <taxon>Streptomyces</taxon>
    </lineage>
</organism>
<evidence type="ECO:0000256" key="2">
    <source>
        <dbReference type="SAM" id="Phobius"/>
    </source>
</evidence>
<keyword evidence="2" id="KW-1133">Transmembrane helix</keyword>
<evidence type="ECO:0000256" key="1">
    <source>
        <dbReference type="SAM" id="MobiDB-lite"/>
    </source>
</evidence>
<keyword evidence="2" id="KW-0812">Transmembrane</keyword>
<protein>
    <recommendedName>
        <fullName evidence="5">SpdD protein</fullName>
    </recommendedName>
</protein>
<dbReference type="EMBL" id="JASITI010000034">
    <property type="protein sequence ID" value="MDK9498782.1"/>
    <property type="molecule type" value="Genomic_DNA"/>
</dbReference>
<comment type="caution">
    <text evidence="3">The sequence shown here is derived from an EMBL/GenBank/DDBJ whole genome shotgun (WGS) entry which is preliminary data.</text>
</comment>
<evidence type="ECO:0000313" key="4">
    <source>
        <dbReference type="Proteomes" id="UP001223390"/>
    </source>
</evidence>
<accession>A0ABT7GYR9</accession>